<organism evidence="2 3">
    <name type="scientific">Komarekiella delphini-convector SJRDD-AB1</name>
    <dbReference type="NCBI Taxonomy" id="2593771"/>
    <lineage>
        <taxon>Bacteria</taxon>
        <taxon>Bacillati</taxon>
        <taxon>Cyanobacteriota</taxon>
        <taxon>Cyanophyceae</taxon>
        <taxon>Nostocales</taxon>
        <taxon>Nostocaceae</taxon>
        <taxon>Komarekiella</taxon>
        <taxon>Komarekiella delphini-convector</taxon>
    </lineage>
</organism>
<name>A0AA40T4E2_9NOST</name>
<dbReference type="RefSeq" id="WP_191761655.1">
    <property type="nucleotide sequence ID" value="NZ_VJXY01000065.1"/>
</dbReference>
<reference evidence="2" key="1">
    <citation type="submission" date="2019-07" db="EMBL/GenBank/DDBJ databases">
        <title>Toxilogical consequences of a new and cryptic species of cyanobacteria (Komarekiella delphini-convector) recovered from the epidermis of a bottlenose dolphin and 1500 ft. in the air.</title>
        <authorList>
            <person name="Brown A.O."/>
            <person name="Dvorak P."/>
            <person name="Villanueva C.D."/>
            <person name="Foss A.J."/>
            <person name="Garvey A.D."/>
            <person name="Gibson Q.A."/>
            <person name="Johansen J.R."/>
            <person name="Casamatta D.A."/>
        </authorList>
    </citation>
    <scope>NUCLEOTIDE SEQUENCE</scope>
    <source>
        <strain evidence="2">SJRDD-AB1</strain>
    </source>
</reference>
<evidence type="ECO:0000313" key="2">
    <source>
        <dbReference type="EMBL" id="MBD6620407.1"/>
    </source>
</evidence>
<accession>A0AA40T4E2</accession>
<feature type="coiled-coil region" evidence="1">
    <location>
        <begin position="62"/>
        <end position="107"/>
    </location>
</feature>
<comment type="caution">
    <text evidence="2">The sequence shown here is derived from an EMBL/GenBank/DDBJ whole genome shotgun (WGS) entry which is preliminary data.</text>
</comment>
<evidence type="ECO:0000256" key="1">
    <source>
        <dbReference type="SAM" id="Coils"/>
    </source>
</evidence>
<keyword evidence="3" id="KW-1185">Reference proteome</keyword>
<dbReference type="AlphaFoldDB" id="A0AA40T4E2"/>
<protein>
    <submittedName>
        <fullName evidence="2">Uncharacterized protein</fullName>
    </submittedName>
</protein>
<evidence type="ECO:0000313" key="3">
    <source>
        <dbReference type="Proteomes" id="UP001165986"/>
    </source>
</evidence>
<proteinExistence type="predicted"/>
<dbReference type="Gene3D" id="1.20.58.130">
    <property type="match status" value="1"/>
</dbReference>
<sequence>MATKDWLDNHAKVTAYLDFSLYASLEKWMKTHKIKKASQALTIILEHYLEGNIPIEVMPENLEQEVKQLKVKTTEIDGLEATVAEQQKEFNDEINSLRTEIDGLRQALINAGLSSLREKVEDIPRGKITFSHSDYDAKQGLTKTDLCERININGSQINQWATMLNLDPDEYLFELTGWKKPLNARRYFPVLGDEQKQAAKTSQ</sequence>
<keyword evidence="1" id="KW-0175">Coiled coil</keyword>
<dbReference type="Proteomes" id="UP001165986">
    <property type="component" value="Unassembled WGS sequence"/>
</dbReference>
<gene>
    <name evidence="2" type="ORF">FNW02_32650</name>
</gene>
<dbReference type="EMBL" id="VJXY01000065">
    <property type="protein sequence ID" value="MBD6620407.1"/>
    <property type="molecule type" value="Genomic_DNA"/>
</dbReference>